<keyword evidence="1" id="KW-1133">Transmembrane helix</keyword>
<keyword evidence="3" id="KW-1185">Reference proteome</keyword>
<gene>
    <name evidence="2" type="ORF">J8273_7342</name>
</gene>
<dbReference type="AlphaFoldDB" id="A0A8J6AXU6"/>
<evidence type="ECO:0000313" key="2">
    <source>
        <dbReference type="EMBL" id="KAG9391068.1"/>
    </source>
</evidence>
<organism evidence="2 3">
    <name type="scientific">Carpediemonas membranifera</name>
    <dbReference type="NCBI Taxonomy" id="201153"/>
    <lineage>
        <taxon>Eukaryota</taxon>
        <taxon>Metamonada</taxon>
        <taxon>Carpediemonas-like organisms</taxon>
        <taxon>Carpediemonas</taxon>
    </lineage>
</organism>
<evidence type="ECO:0000313" key="3">
    <source>
        <dbReference type="Proteomes" id="UP000717585"/>
    </source>
</evidence>
<comment type="caution">
    <text evidence="2">The sequence shown here is derived from an EMBL/GenBank/DDBJ whole genome shotgun (WGS) entry which is preliminary data.</text>
</comment>
<reference evidence="2" key="1">
    <citation type="submission" date="2021-05" db="EMBL/GenBank/DDBJ databases">
        <title>A free-living protist that lacks canonical eukaryotic 1 DNA replication and segregation systems.</title>
        <authorList>
            <person name="Salas-Leiva D.E."/>
            <person name="Tromer E.C."/>
            <person name="Curtis B.A."/>
            <person name="Jerlstrom-Hultqvist J."/>
            <person name="Kolisko M."/>
            <person name="Yi Z."/>
            <person name="Salas-Leiva J.S."/>
            <person name="Gallot-Lavallee L."/>
            <person name="Kops G.J.P.L."/>
            <person name="Archibald J.M."/>
            <person name="Simpson A.G.B."/>
            <person name="Roger A.J."/>
        </authorList>
    </citation>
    <scope>NUCLEOTIDE SEQUENCE</scope>
    <source>
        <strain evidence="2">BICM</strain>
    </source>
</reference>
<dbReference type="Proteomes" id="UP000717585">
    <property type="component" value="Unassembled WGS sequence"/>
</dbReference>
<protein>
    <recommendedName>
        <fullName evidence="4">MARVEL domain-containing protein</fullName>
    </recommendedName>
</protein>
<name>A0A8J6AXU6_9EUKA</name>
<dbReference type="EMBL" id="JAHDYR010000062">
    <property type="protein sequence ID" value="KAG9391068.1"/>
    <property type="molecule type" value="Genomic_DNA"/>
</dbReference>
<keyword evidence="1" id="KW-0812">Transmembrane</keyword>
<evidence type="ECO:0000256" key="1">
    <source>
        <dbReference type="SAM" id="Phobius"/>
    </source>
</evidence>
<feature type="transmembrane region" description="Helical" evidence="1">
    <location>
        <begin position="44"/>
        <end position="65"/>
    </location>
</feature>
<sequence>MVLGTTKYIPVTKTPSQRYWDEVKDILHFRDLGKNLGLLQHFSMINFLVCMACFLVVFTFIVFRATFNFIVIAVQLGDVTSFNNWHRDLLMSSCIVVFALRIFCHRRLMYTSLMVLPILDFFSGFGWIIAMVLDAIQLARFLWSYGWFFNALFWPVLCVAGDLLATFFYTVSVVLGVQLVYRTQKKTIWPRSHQGKTFYAEMTI</sequence>
<proteinExistence type="predicted"/>
<keyword evidence="1" id="KW-0472">Membrane</keyword>
<feature type="transmembrane region" description="Helical" evidence="1">
    <location>
        <begin position="110"/>
        <end position="133"/>
    </location>
</feature>
<feature type="transmembrane region" description="Helical" evidence="1">
    <location>
        <begin position="153"/>
        <end position="181"/>
    </location>
</feature>
<accession>A0A8J6AXU6</accession>
<evidence type="ECO:0008006" key="4">
    <source>
        <dbReference type="Google" id="ProtNLM"/>
    </source>
</evidence>